<organism evidence="1">
    <name type="scientific">Anguilla anguilla</name>
    <name type="common">European freshwater eel</name>
    <name type="synonym">Muraena anguilla</name>
    <dbReference type="NCBI Taxonomy" id="7936"/>
    <lineage>
        <taxon>Eukaryota</taxon>
        <taxon>Metazoa</taxon>
        <taxon>Chordata</taxon>
        <taxon>Craniata</taxon>
        <taxon>Vertebrata</taxon>
        <taxon>Euteleostomi</taxon>
        <taxon>Actinopterygii</taxon>
        <taxon>Neopterygii</taxon>
        <taxon>Teleostei</taxon>
        <taxon>Anguilliformes</taxon>
        <taxon>Anguillidae</taxon>
        <taxon>Anguilla</taxon>
    </lineage>
</organism>
<dbReference type="AlphaFoldDB" id="A0A0E9S005"/>
<evidence type="ECO:0000313" key="1">
    <source>
        <dbReference type="EMBL" id="JAH34502.1"/>
    </source>
</evidence>
<dbReference type="EMBL" id="GBXM01074075">
    <property type="protein sequence ID" value="JAH34502.1"/>
    <property type="molecule type" value="Transcribed_RNA"/>
</dbReference>
<reference evidence="1" key="1">
    <citation type="submission" date="2014-11" db="EMBL/GenBank/DDBJ databases">
        <authorList>
            <person name="Amaro Gonzalez C."/>
        </authorList>
    </citation>
    <scope>NUCLEOTIDE SEQUENCE</scope>
</reference>
<protein>
    <submittedName>
        <fullName evidence="1">Uncharacterized protein</fullName>
    </submittedName>
</protein>
<name>A0A0E9S005_ANGAN</name>
<proteinExistence type="predicted"/>
<sequence>MALSDCLSSVFPHKGCEDCKNSSHFAIGITQCITQLHRVTPRQALRSKR</sequence>
<accession>A0A0E9S005</accession>
<reference evidence="1" key="2">
    <citation type="journal article" date="2015" name="Fish Shellfish Immunol.">
        <title>Early steps in the European eel (Anguilla anguilla)-Vibrio vulnificus interaction in the gills: Role of the RtxA13 toxin.</title>
        <authorList>
            <person name="Callol A."/>
            <person name="Pajuelo D."/>
            <person name="Ebbesson L."/>
            <person name="Teles M."/>
            <person name="MacKenzie S."/>
            <person name="Amaro C."/>
        </authorList>
    </citation>
    <scope>NUCLEOTIDE SEQUENCE</scope>
</reference>